<dbReference type="EMBL" id="JBJQND010000012">
    <property type="protein sequence ID" value="KAL3859528.1"/>
    <property type="molecule type" value="Genomic_DNA"/>
</dbReference>
<keyword evidence="8" id="KW-1185">Reference proteome</keyword>
<organism evidence="7 8">
    <name type="scientific">Sinanodonta woodiana</name>
    <name type="common">Chinese pond mussel</name>
    <name type="synonym">Anodonta woodiana</name>
    <dbReference type="NCBI Taxonomy" id="1069815"/>
    <lineage>
        <taxon>Eukaryota</taxon>
        <taxon>Metazoa</taxon>
        <taxon>Spiralia</taxon>
        <taxon>Lophotrochozoa</taxon>
        <taxon>Mollusca</taxon>
        <taxon>Bivalvia</taxon>
        <taxon>Autobranchia</taxon>
        <taxon>Heteroconchia</taxon>
        <taxon>Palaeoheterodonta</taxon>
        <taxon>Unionida</taxon>
        <taxon>Unionoidea</taxon>
        <taxon>Unionidae</taxon>
        <taxon>Unioninae</taxon>
        <taxon>Sinanodonta</taxon>
    </lineage>
</organism>
<evidence type="ECO:0000256" key="5">
    <source>
        <dbReference type="SAM" id="MobiDB-lite"/>
    </source>
</evidence>
<dbReference type="GO" id="GO:0005634">
    <property type="term" value="C:nucleus"/>
    <property type="evidence" value="ECO:0007669"/>
    <property type="project" value="UniProtKB-SubCell"/>
</dbReference>
<name>A0ABD3VG60_SINWO</name>
<dbReference type="PANTHER" id="PTHR45781">
    <property type="entry name" value="AGAP000281-PA"/>
    <property type="match status" value="1"/>
</dbReference>
<feature type="compositionally biased region" description="Basic residues" evidence="5">
    <location>
        <begin position="184"/>
        <end position="196"/>
    </location>
</feature>
<gene>
    <name evidence="7" type="ORF">ACJMK2_009744</name>
</gene>
<evidence type="ECO:0000313" key="8">
    <source>
        <dbReference type="Proteomes" id="UP001634394"/>
    </source>
</evidence>
<sequence>VFHAPCFGDDDFDLESLTTCKSSTKFSAQTTQHSIQPAAYTMSQAQGNMDLSQPSANQSGMSILETLERLAPKFPPQDFDVPDISVTNSDLFSSSINNIRLHSPTVPNALILSNISSSVGGTNQGVSTGFQNHTGVSSPTSTGSNMTVSPLRESSEDSDDCLPLAQLAIKRQAQDDPVPESKGAKKPRTPKKRKKKDPNEPQKPVSAYALFFRDTQAAIKGQNSTASFGEVSKIVASMWEGLDPEHKNVSYGLDRKYCCSISLSYLTSIATLTEFLVSNGVEQIPPCFQVTCACSLPEAAISLLTS</sequence>
<evidence type="ECO:0000256" key="1">
    <source>
        <dbReference type="ARBA" id="ARBA00004123"/>
    </source>
</evidence>
<dbReference type="Proteomes" id="UP001634394">
    <property type="component" value="Unassembled WGS sequence"/>
</dbReference>
<feature type="DNA-binding region" description="HMG box" evidence="4">
    <location>
        <begin position="201"/>
        <end position="247"/>
    </location>
</feature>
<dbReference type="InterPro" id="IPR051365">
    <property type="entry name" value="TOX_HMG-box_domain"/>
</dbReference>
<comment type="caution">
    <text evidence="7">The sequence shown here is derived from an EMBL/GenBank/DDBJ whole genome shotgun (WGS) entry which is preliminary data.</text>
</comment>
<feature type="non-terminal residue" evidence="7">
    <location>
        <position position="1"/>
    </location>
</feature>
<feature type="compositionally biased region" description="Polar residues" evidence="5">
    <location>
        <begin position="124"/>
        <end position="148"/>
    </location>
</feature>
<dbReference type="PROSITE" id="PS50118">
    <property type="entry name" value="HMG_BOX_2"/>
    <property type="match status" value="1"/>
</dbReference>
<dbReference type="GO" id="GO:0003677">
    <property type="term" value="F:DNA binding"/>
    <property type="evidence" value="ECO:0007669"/>
    <property type="project" value="UniProtKB-UniRule"/>
</dbReference>
<evidence type="ECO:0000256" key="3">
    <source>
        <dbReference type="ARBA" id="ARBA00023242"/>
    </source>
</evidence>
<evidence type="ECO:0000259" key="6">
    <source>
        <dbReference type="PROSITE" id="PS50118"/>
    </source>
</evidence>
<reference evidence="7 8" key="1">
    <citation type="submission" date="2024-11" db="EMBL/GenBank/DDBJ databases">
        <title>Chromosome-level genome assembly of the freshwater bivalve Anodonta woodiana.</title>
        <authorList>
            <person name="Chen X."/>
        </authorList>
    </citation>
    <scope>NUCLEOTIDE SEQUENCE [LARGE SCALE GENOMIC DNA]</scope>
    <source>
        <strain evidence="7">MN2024</strain>
        <tissue evidence="7">Gills</tissue>
    </source>
</reference>
<keyword evidence="2 4" id="KW-0238">DNA-binding</keyword>
<dbReference type="AlphaFoldDB" id="A0ABD3VG60"/>
<evidence type="ECO:0000256" key="4">
    <source>
        <dbReference type="PROSITE-ProRule" id="PRU00267"/>
    </source>
</evidence>
<dbReference type="InterPro" id="IPR009071">
    <property type="entry name" value="HMG_box_dom"/>
</dbReference>
<accession>A0ABD3VG60</accession>
<evidence type="ECO:0000256" key="2">
    <source>
        <dbReference type="ARBA" id="ARBA00023125"/>
    </source>
</evidence>
<comment type="subcellular location">
    <subcellularLocation>
        <location evidence="1">Nucleus</location>
    </subcellularLocation>
</comment>
<feature type="domain" description="HMG box" evidence="6">
    <location>
        <begin position="201"/>
        <end position="247"/>
    </location>
</feature>
<evidence type="ECO:0000313" key="7">
    <source>
        <dbReference type="EMBL" id="KAL3859528.1"/>
    </source>
</evidence>
<dbReference type="PANTHER" id="PTHR45781:SF1">
    <property type="entry name" value="HMG BOX DOMAIN-CONTAINING PROTEIN"/>
    <property type="match status" value="1"/>
</dbReference>
<dbReference type="Gene3D" id="1.10.30.10">
    <property type="entry name" value="High mobility group box domain"/>
    <property type="match status" value="1"/>
</dbReference>
<dbReference type="InterPro" id="IPR036910">
    <property type="entry name" value="HMG_box_dom_sf"/>
</dbReference>
<keyword evidence="3 4" id="KW-0539">Nucleus</keyword>
<proteinExistence type="predicted"/>
<protein>
    <recommendedName>
        <fullName evidence="6">HMG box domain-containing protein</fullName>
    </recommendedName>
</protein>
<dbReference type="Pfam" id="PF00505">
    <property type="entry name" value="HMG_box"/>
    <property type="match status" value="1"/>
</dbReference>
<feature type="region of interest" description="Disordered" evidence="5">
    <location>
        <begin position="124"/>
        <end position="205"/>
    </location>
</feature>
<dbReference type="SUPFAM" id="SSF47095">
    <property type="entry name" value="HMG-box"/>
    <property type="match status" value="1"/>
</dbReference>